<evidence type="ECO:0000256" key="1">
    <source>
        <dbReference type="ARBA" id="ARBA00000085"/>
    </source>
</evidence>
<evidence type="ECO:0000256" key="7">
    <source>
        <dbReference type="PROSITE-ProRule" id="PRU00169"/>
    </source>
</evidence>
<evidence type="ECO:0000256" key="6">
    <source>
        <dbReference type="ARBA" id="ARBA00023012"/>
    </source>
</evidence>
<dbReference type="CDD" id="cd16922">
    <property type="entry name" value="HATPase_EvgS-ArcB-TorS-like"/>
    <property type="match status" value="1"/>
</dbReference>
<comment type="catalytic activity">
    <reaction evidence="1">
        <text>ATP + protein L-histidine = ADP + protein N-phospho-L-histidine.</text>
        <dbReference type="EC" id="2.7.13.3"/>
    </reaction>
</comment>
<dbReference type="InterPro" id="IPR001789">
    <property type="entry name" value="Sig_transdc_resp-reg_receiver"/>
</dbReference>
<feature type="modified residue" description="4-aspartylphosphate" evidence="7">
    <location>
        <position position="456"/>
    </location>
</feature>
<dbReference type="PROSITE" id="PS50110">
    <property type="entry name" value="RESPONSE_REGULATORY"/>
    <property type="match status" value="3"/>
</dbReference>
<dbReference type="FunFam" id="1.10.287.130:FF:000001">
    <property type="entry name" value="Two-component sensor histidine kinase"/>
    <property type="match status" value="1"/>
</dbReference>
<feature type="domain" description="Response regulatory" evidence="9">
    <location>
        <begin position="7"/>
        <end position="124"/>
    </location>
</feature>
<keyword evidence="3 7" id="KW-0597">Phosphoprotein</keyword>
<dbReference type="Gene3D" id="3.30.565.10">
    <property type="entry name" value="Histidine kinase-like ATPase, C-terminal domain"/>
    <property type="match status" value="1"/>
</dbReference>
<accession>A0A135ZYN7</accession>
<dbReference type="FunFam" id="3.30.565.10:FF:000010">
    <property type="entry name" value="Sensor histidine kinase RcsC"/>
    <property type="match status" value="1"/>
</dbReference>
<dbReference type="SMART" id="SM00387">
    <property type="entry name" value="HATPase_c"/>
    <property type="match status" value="1"/>
</dbReference>
<evidence type="ECO:0000313" key="11">
    <source>
        <dbReference type="Proteomes" id="UP000070299"/>
    </source>
</evidence>
<dbReference type="InterPro" id="IPR011006">
    <property type="entry name" value="CheY-like_superfamily"/>
</dbReference>
<dbReference type="PANTHER" id="PTHR45339:SF1">
    <property type="entry name" value="HYBRID SIGNAL TRANSDUCTION HISTIDINE KINASE J"/>
    <property type="match status" value="1"/>
</dbReference>
<dbReference type="Gene3D" id="1.10.287.130">
    <property type="match status" value="1"/>
</dbReference>
<dbReference type="PANTHER" id="PTHR45339">
    <property type="entry name" value="HYBRID SIGNAL TRANSDUCTION HISTIDINE KINASE J"/>
    <property type="match status" value="1"/>
</dbReference>
<keyword evidence="4" id="KW-0808">Transferase</keyword>
<dbReference type="EMBL" id="LSNE01000007">
    <property type="protein sequence ID" value="KXI28074.1"/>
    <property type="molecule type" value="Genomic_DNA"/>
</dbReference>
<dbReference type="SUPFAM" id="SSF55874">
    <property type="entry name" value="ATPase domain of HSP90 chaperone/DNA topoisomerase II/histidine kinase"/>
    <property type="match status" value="1"/>
</dbReference>
<name>A0A135ZYN7_9ALTE</name>
<dbReference type="GO" id="GO:0000155">
    <property type="term" value="F:phosphorelay sensor kinase activity"/>
    <property type="evidence" value="ECO:0007669"/>
    <property type="project" value="InterPro"/>
</dbReference>
<feature type="modified residue" description="4-aspartylphosphate" evidence="7">
    <location>
        <position position="59"/>
    </location>
</feature>
<evidence type="ECO:0000256" key="2">
    <source>
        <dbReference type="ARBA" id="ARBA00012438"/>
    </source>
</evidence>
<feature type="modified residue" description="4-aspartylphosphate" evidence="7">
    <location>
        <position position="600"/>
    </location>
</feature>
<evidence type="ECO:0000256" key="3">
    <source>
        <dbReference type="ARBA" id="ARBA00022553"/>
    </source>
</evidence>
<dbReference type="PROSITE" id="PS50109">
    <property type="entry name" value="HIS_KIN"/>
    <property type="match status" value="1"/>
</dbReference>
<dbReference type="PRINTS" id="PR00344">
    <property type="entry name" value="BCTRLSENSOR"/>
</dbReference>
<dbReference type="SMART" id="SM00448">
    <property type="entry name" value="REC"/>
    <property type="match status" value="3"/>
</dbReference>
<dbReference type="Gene3D" id="3.40.50.2300">
    <property type="match status" value="3"/>
</dbReference>
<organism evidence="10 11">
    <name type="scientific">Paraglaciecola hydrolytica</name>
    <dbReference type="NCBI Taxonomy" id="1799789"/>
    <lineage>
        <taxon>Bacteria</taxon>
        <taxon>Pseudomonadati</taxon>
        <taxon>Pseudomonadota</taxon>
        <taxon>Gammaproteobacteria</taxon>
        <taxon>Alteromonadales</taxon>
        <taxon>Alteromonadaceae</taxon>
        <taxon>Paraglaciecola</taxon>
    </lineage>
</organism>
<dbReference type="Pfam" id="PF00512">
    <property type="entry name" value="HisKA"/>
    <property type="match status" value="1"/>
</dbReference>
<sequence>MVIKSARILLVEDDEDDYILTSDSLAQLESYCFDIEWVTDSKQALDKLIHDDFDICLLDYQLGAQSGLEVLRQAEQKNCNTPIIMLTGQTDDSLDKYALAAGAVDYLNKDEISTDRFARAVRYALARNDATKERLERLKAETQNRSKDRFLAHLSHELRTPLTSILGYTELLLNSEKAQQAASELNIILSNGKHLLSLLNDVLDLSKIAADKLELNPSQIQLDSFIADVFYLLQINAQDKGLTLVVESTSLLPVSIYADATRLRQILINLTYNAIKFTEQGQVTIKLAMQGSGTNEQLSFAVQDTGMGIPPARLNSIFKPFEQIEDIVTRKESGAGLGLAICTELVKRMGGELAVESQPGVGSCFRFAITPGDITHVSRQMLTFDKTAHANKTEFLPTLSGRVLVVDDANDIRHLIKNICINFGLQTETARNGLIALEKCQQSMAQQQPYDLVLMDVHMPVMDGREAIAKIRQLGFESPVIAVTAAALKGVKHSLLAIGFSDVLYKPLNKTALYLSLSHYLSDSAKSDSVKSESGLADELKHSPAVLPYDILLVEDDHDAAEITQLLLQSLGATVAVAANAQECLTLLKGHSVYGKILLDLQLPDLDGLSLAAQIRLLHPAAEIVVVSGSQVNQLELDKLGIKQALLKPLNLAKLQSLLH</sequence>
<dbReference type="InterPro" id="IPR005467">
    <property type="entry name" value="His_kinase_dom"/>
</dbReference>
<dbReference type="Proteomes" id="UP000070299">
    <property type="component" value="Unassembled WGS sequence"/>
</dbReference>
<keyword evidence="6" id="KW-0902">Two-component regulatory system</keyword>
<gene>
    <name evidence="10" type="ORF">AX660_16950</name>
</gene>
<keyword evidence="5 10" id="KW-0418">Kinase</keyword>
<dbReference type="RefSeq" id="WP_068378044.1">
    <property type="nucleotide sequence ID" value="NZ_LSNE01000007.1"/>
</dbReference>
<dbReference type="EC" id="2.7.13.3" evidence="2"/>
<dbReference type="InterPro" id="IPR003661">
    <property type="entry name" value="HisK_dim/P_dom"/>
</dbReference>
<comment type="caution">
    <text evidence="10">The sequence shown here is derived from an EMBL/GenBank/DDBJ whole genome shotgun (WGS) entry which is preliminary data.</text>
</comment>
<evidence type="ECO:0000259" key="9">
    <source>
        <dbReference type="PROSITE" id="PS50110"/>
    </source>
</evidence>
<feature type="domain" description="Response regulatory" evidence="9">
    <location>
        <begin position="550"/>
        <end position="660"/>
    </location>
</feature>
<feature type="domain" description="Histidine kinase" evidence="8">
    <location>
        <begin position="153"/>
        <end position="373"/>
    </location>
</feature>
<dbReference type="SMART" id="SM00388">
    <property type="entry name" value="HisKA"/>
    <property type="match status" value="1"/>
</dbReference>
<proteinExistence type="predicted"/>
<dbReference type="CDD" id="cd17546">
    <property type="entry name" value="REC_hyHK_CKI1_RcsC-like"/>
    <property type="match status" value="1"/>
</dbReference>
<dbReference type="STRING" id="1799789.AX660_16950"/>
<evidence type="ECO:0000259" key="8">
    <source>
        <dbReference type="PROSITE" id="PS50109"/>
    </source>
</evidence>
<dbReference type="SUPFAM" id="SSF47384">
    <property type="entry name" value="Homodimeric domain of signal transducing histidine kinase"/>
    <property type="match status" value="1"/>
</dbReference>
<dbReference type="InterPro" id="IPR036097">
    <property type="entry name" value="HisK_dim/P_sf"/>
</dbReference>
<dbReference type="Pfam" id="PF02518">
    <property type="entry name" value="HATPase_c"/>
    <property type="match status" value="1"/>
</dbReference>
<evidence type="ECO:0000313" key="10">
    <source>
        <dbReference type="EMBL" id="KXI28074.1"/>
    </source>
</evidence>
<evidence type="ECO:0000256" key="4">
    <source>
        <dbReference type="ARBA" id="ARBA00022679"/>
    </source>
</evidence>
<dbReference type="SUPFAM" id="SSF52172">
    <property type="entry name" value="CheY-like"/>
    <property type="match status" value="3"/>
</dbReference>
<dbReference type="InterPro" id="IPR036890">
    <property type="entry name" value="HATPase_C_sf"/>
</dbReference>
<dbReference type="AlphaFoldDB" id="A0A135ZYN7"/>
<dbReference type="CDD" id="cd00082">
    <property type="entry name" value="HisKA"/>
    <property type="match status" value="1"/>
</dbReference>
<evidence type="ECO:0000256" key="5">
    <source>
        <dbReference type="ARBA" id="ARBA00022777"/>
    </source>
</evidence>
<dbReference type="InterPro" id="IPR003594">
    <property type="entry name" value="HATPase_dom"/>
</dbReference>
<dbReference type="OrthoDB" id="9810730at2"/>
<protein>
    <recommendedName>
        <fullName evidence="2">histidine kinase</fullName>
        <ecNumber evidence="2">2.7.13.3</ecNumber>
    </recommendedName>
</protein>
<reference evidence="11" key="1">
    <citation type="submission" date="2016-02" db="EMBL/GenBank/DDBJ databases">
        <authorList>
            <person name="Schultz-Johansen M."/>
            <person name="Glaring M.A."/>
            <person name="Bech P.K."/>
            <person name="Stougaard P."/>
        </authorList>
    </citation>
    <scope>NUCLEOTIDE SEQUENCE [LARGE SCALE GENOMIC DNA]</scope>
    <source>
        <strain evidence="11">S66</strain>
    </source>
</reference>
<feature type="domain" description="Response regulatory" evidence="9">
    <location>
        <begin position="402"/>
        <end position="521"/>
    </location>
</feature>
<keyword evidence="11" id="KW-1185">Reference proteome</keyword>
<dbReference type="InterPro" id="IPR004358">
    <property type="entry name" value="Sig_transdc_His_kin-like_C"/>
</dbReference>
<dbReference type="Pfam" id="PF00072">
    <property type="entry name" value="Response_reg"/>
    <property type="match status" value="3"/>
</dbReference>